<keyword evidence="5" id="KW-1185">Reference proteome</keyword>
<feature type="region of interest" description="Disordered" evidence="2">
    <location>
        <begin position="1"/>
        <end position="97"/>
    </location>
</feature>
<proteinExistence type="inferred from homology"/>
<comment type="similarity">
    <text evidence="1">Belongs to the iron/ascorbate-dependent oxidoreductase family.</text>
</comment>
<dbReference type="EMBL" id="BDRX01000013">
    <property type="protein sequence ID" value="GBF89879.1"/>
    <property type="molecule type" value="Genomic_DNA"/>
</dbReference>
<dbReference type="InterPro" id="IPR005123">
    <property type="entry name" value="Oxoglu/Fe-dep_dioxygenase_dom"/>
</dbReference>
<feature type="domain" description="Fe2OG dioxygenase" evidence="3">
    <location>
        <begin position="180"/>
        <end position="300"/>
    </location>
</feature>
<name>A0A2V0NRD4_9CHLO</name>
<evidence type="ECO:0000256" key="2">
    <source>
        <dbReference type="SAM" id="MobiDB-lite"/>
    </source>
</evidence>
<protein>
    <submittedName>
        <fullName evidence="4">Oxoglutarate iron-dependent dioxygenase</fullName>
    </submittedName>
</protein>
<dbReference type="OrthoDB" id="504976at2759"/>
<dbReference type="PROSITE" id="PS51471">
    <property type="entry name" value="FE2OG_OXY"/>
    <property type="match status" value="1"/>
</dbReference>
<feature type="compositionally biased region" description="Acidic residues" evidence="2">
    <location>
        <begin position="78"/>
        <end position="95"/>
    </location>
</feature>
<organism evidence="4 5">
    <name type="scientific">Raphidocelis subcapitata</name>
    <dbReference type="NCBI Taxonomy" id="307507"/>
    <lineage>
        <taxon>Eukaryota</taxon>
        <taxon>Viridiplantae</taxon>
        <taxon>Chlorophyta</taxon>
        <taxon>core chlorophytes</taxon>
        <taxon>Chlorophyceae</taxon>
        <taxon>CS clade</taxon>
        <taxon>Sphaeropleales</taxon>
        <taxon>Selenastraceae</taxon>
        <taxon>Raphidocelis</taxon>
    </lineage>
</organism>
<keyword evidence="1" id="KW-0560">Oxidoreductase</keyword>
<evidence type="ECO:0000313" key="5">
    <source>
        <dbReference type="Proteomes" id="UP000247498"/>
    </source>
</evidence>
<dbReference type="AlphaFoldDB" id="A0A2V0NRD4"/>
<keyword evidence="1" id="KW-0479">Metal-binding</keyword>
<dbReference type="Gene3D" id="2.60.120.620">
    <property type="entry name" value="q2cbj1_9rhob like domain"/>
    <property type="match status" value="1"/>
</dbReference>
<evidence type="ECO:0000256" key="1">
    <source>
        <dbReference type="RuleBase" id="RU003682"/>
    </source>
</evidence>
<dbReference type="Pfam" id="PF13640">
    <property type="entry name" value="2OG-FeII_Oxy_3"/>
    <property type="match status" value="1"/>
</dbReference>
<dbReference type="GO" id="GO:0051213">
    <property type="term" value="F:dioxygenase activity"/>
    <property type="evidence" value="ECO:0007669"/>
    <property type="project" value="UniProtKB-KW"/>
</dbReference>
<dbReference type="GO" id="GO:0046872">
    <property type="term" value="F:metal ion binding"/>
    <property type="evidence" value="ECO:0007669"/>
    <property type="project" value="UniProtKB-KW"/>
</dbReference>
<evidence type="ECO:0000313" key="4">
    <source>
        <dbReference type="EMBL" id="GBF89879.1"/>
    </source>
</evidence>
<keyword evidence="4" id="KW-0223">Dioxygenase</keyword>
<feature type="compositionally biased region" description="Gly residues" evidence="2">
    <location>
        <begin position="1"/>
        <end position="11"/>
    </location>
</feature>
<feature type="compositionally biased region" description="Pro residues" evidence="2">
    <location>
        <begin position="26"/>
        <end position="38"/>
    </location>
</feature>
<accession>A0A2V0NRD4</accession>
<sequence>MRSLGGGGGPLGAAAGATGGRRRRGPPPPAAAAKPPPATMLWRAAAERTALASAASEARRPRPTRPAPAAAGRQADGDGAEDAGEAEGGESEAEFEGPLPELSEARHIIVQPGFSDAASDLRAVFDERFGDPRKPLREHFLWHYWYVENQYTLHRTQAAAYFPKALYKRLESDLIAYGERVLGCRAITPVWMSYYVDGCAQELHCDSFHGPFAFVLSLTHWEERAFTGGETMILKPATLDFWSGFQPGRGLELGDLVELVPPRFNQLTLFDPRLPHGVRPVHGTRDPMKSRLVLHGWFTEPSPFIEGGLEPEAAVEALNEALDAIFEEFEALPAVLGTLTVRIDVRGADGGVDGVAFLADTLVVRPGQVITDDEGEPLPDSAARAAVQHAVRDGLAAARFPACAGGDTRVTYPFVFE</sequence>
<reference evidence="4 5" key="1">
    <citation type="journal article" date="2018" name="Sci. Rep.">
        <title>Raphidocelis subcapitata (=Pseudokirchneriella subcapitata) provides an insight into genome evolution and environmental adaptations in the Sphaeropleales.</title>
        <authorList>
            <person name="Suzuki S."/>
            <person name="Yamaguchi H."/>
            <person name="Nakajima N."/>
            <person name="Kawachi M."/>
        </authorList>
    </citation>
    <scope>NUCLEOTIDE SEQUENCE [LARGE SCALE GENOMIC DNA]</scope>
    <source>
        <strain evidence="4 5">NIES-35</strain>
    </source>
</reference>
<feature type="compositionally biased region" description="Low complexity" evidence="2">
    <location>
        <begin position="43"/>
        <end position="56"/>
    </location>
</feature>
<dbReference type="InterPro" id="IPR044862">
    <property type="entry name" value="Pro_4_hyd_alph_FE2OG_OXY"/>
</dbReference>
<dbReference type="InParanoid" id="A0A2V0NRD4"/>
<dbReference type="Proteomes" id="UP000247498">
    <property type="component" value="Unassembled WGS sequence"/>
</dbReference>
<gene>
    <name evidence="4" type="ORF">Rsub_02583</name>
</gene>
<keyword evidence="1" id="KW-0408">Iron</keyword>
<evidence type="ECO:0000259" key="3">
    <source>
        <dbReference type="PROSITE" id="PS51471"/>
    </source>
</evidence>
<comment type="caution">
    <text evidence="4">The sequence shown here is derived from an EMBL/GenBank/DDBJ whole genome shotgun (WGS) entry which is preliminary data.</text>
</comment>